<dbReference type="AlphaFoldDB" id="A0A9P6MCU7"/>
<feature type="non-terminal residue" evidence="1">
    <location>
        <position position="1"/>
    </location>
</feature>
<accession>A0A9P6MCU7</accession>
<gene>
    <name evidence="1" type="ORF">BGZ80_008557</name>
</gene>
<evidence type="ECO:0000313" key="2">
    <source>
        <dbReference type="Proteomes" id="UP000703661"/>
    </source>
</evidence>
<dbReference type="EMBL" id="JAAAID010004677">
    <property type="protein sequence ID" value="KAF9992421.1"/>
    <property type="molecule type" value="Genomic_DNA"/>
</dbReference>
<reference evidence="1" key="1">
    <citation type="journal article" date="2020" name="Fungal Divers.">
        <title>Resolving the Mortierellaceae phylogeny through synthesis of multi-gene phylogenetics and phylogenomics.</title>
        <authorList>
            <person name="Vandepol N."/>
            <person name="Liber J."/>
            <person name="Desiro A."/>
            <person name="Na H."/>
            <person name="Kennedy M."/>
            <person name="Barry K."/>
            <person name="Grigoriev I.V."/>
            <person name="Miller A.N."/>
            <person name="O'Donnell K."/>
            <person name="Stajich J.E."/>
            <person name="Bonito G."/>
        </authorList>
    </citation>
    <scope>NUCLEOTIDE SEQUENCE</scope>
    <source>
        <strain evidence="1">NRRL 2769</strain>
    </source>
</reference>
<sequence length="92" mass="10417">RLGQRIEKTVAIRPNDDEKLCPVAAYSCYLTRIADYPLVIPHPKDGSIKYAPLLRNSRHLNKPLSAETISNQMDTISCKIPELERATRCIKP</sequence>
<protein>
    <submittedName>
        <fullName evidence="1">Uncharacterized protein</fullName>
    </submittedName>
</protein>
<name>A0A9P6MCU7_9FUNG</name>
<evidence type="ECO:0000313" key="1">
    <source>
        <dbReference type="EMBL" id="KAF9992421.1"/>
    </source>
</evidence>
<comment type="caution">
    <text evidence="1">The sequence shown here is derived from an EMBL/GenBank/DDBJ whole genome shotgun (WGS) entry which is preliminary data.</text>
</comment>
<organism evidence="1 2">
    <name type="scientific">Entomortierella chlamydospora</name>
    <dbReference type="NCBI Taxonomy" id="101097"/>
    <lineage>
        <taxon>Eukaryota</taxon>
        <taxon>Fungi</taxon>
        <taxon>Fungi incertae sedis</taxon>
        <taxon>Mucoromycota</taxon>
        <taxon>Mortierellomycotina</taxon>
        <taxon>Mortierellomycetes</taxon>
        <taxon>Mortierellales</taxon>
        <taxon>Mortierellaceae</taxon>
        <taxon>Entomortierella</taxon>
    </lineage>
</organism>
<proteinExistence type="predicted"/>
<keyword evidence="2" id="KW-1185">Reference proteome</keyword>
<dbReference type="Proteomes" id="UP000703661">
    <property type="component" value="Unassembled WGS sequence"/>
</dbReference>